<sequence>MSINSVHSNLQPPESSPSTNGHLHSSQATSSLKHSGQSTSSPNPKMKFSTLLTIFSAAAAASGMAIPRSRGSDIDPAKRWFCNIKLGYGYGCNAKITEGEPAQAEPEAEPVQIEPVQVESEAHPNLPKRWFCKINLGYGYGCNAKIVEGESAQAEPEGEPAQIEPAAHV</sequence>
<gene>
    <name evidence="2" type="ORF">BU23DRAFT_562182</name>
</gene>
<dbReference type="Proteomes" id="UP000800036">
    <property type="component" value="Unassembled WGS sequence"/>
</dbReference>
<proteinExistence type="predicted"/>
<reference evidence="2" key="1">
    <citation type="journal article" date="2020" name="Stud. Mycol.">
        <title>101 Dothideomycetes genomes: a test case for predicting lifestyles and emergence of pathogens.</title>
        <authorList>
            <person name="Haridas S."/>
            <person name="Albert R."/>
            <person name="Binder M."/>
            <person name="Bloem J."/>
            <person name="Labutti K."/>
            <person name="Salamov A."/>
            <person name="Andreopoulos B."/>
            <person name="Baker S."/>
            <person name="Barry K."/>
            <person name="Bills G."/>
            <person name="Bluhm B."/>
            <person name="Cannon C."/>
            <person name="Castanera R."/>
            <person name="Culley D."/>
            <person name="Daum C."/>
            <person name="Ezra D."/>
            <person name="Gonzalez J."/>
            <person name="Henrissat B."/>
            <person name="Kuo A."/>
            <person name="Liang C."/>
            <person name="Lipzen A."/>
            <person name="Lutzoni F."/>
            <person name="Magnuson J."/>
            <person name="Mondo S."/>
            <person name="Nolan M."/>
            <person name="Ohm R."/>
            <person name="Pangilinan J."/>
            <person name="Park H.-J."/>
            <person name="Ramirez L."/>
            <person name="Alfaro M."/>
            <person name="Sun H."/>
            <person name="Tritt A."/>
            <person name="Yoshinaga Y."/>
            <person name="Zwiers L.-H."/>
            <person name="Turgeon B."/>
            <person name="Goodwin S."/>
            <person name="Spatafora J."/>
            <person name="Crous P."/>
            <person name="Grigoriev I."/>
        </authorList>
    </citation>
    <scope>NUCLEOTIDE SEQUENCE</scope>
    <source>
        <strain evidence="2">CBS 107.79</strain>
    </source>
</reference>
<evidence type="ECO:0000313" key="2">
    <source>
        <dbReference type="EMBL" id="KAF1964141.1"/>
    </source>
</evidence>
<dbReference type="EMBL" id="ML976803">
    <property type="protein sequence ID" value="KAF1964141.1"/>
    <property type="molecule type" value="Genomic_DNA"/>
</dbReference>
<organism evidence="2 3">
    <name type="scientific">Bimuria novae-zelandiae CBS 107.79</name>
    <dbReference type="NCBI Taxonomy" id="1447943"/>
    <lineage>
        <taxon>Eukaryota</taxon>
        <taxon>Fungi</taxon>
        <taxon>Dikarya</taxon>
        <taxon>Ascomycota</taxon>
        <taxon>Pezizomycotina</taxon>
        <taxon>Dothideomycetes</taxon>
        <taxon>Pleosporomycetidae</taxon>
        <taxon>Pleosporales</taxon>
        <taxon>Massarineae</taxon>
        <taxon>Didymosphaeriaceae</taxon>
        <taxon>Bimuria</taxon>
    </lineage>
</organism>
<keyword evidence="3" id="KW-1185">Reference proteome</keyword>
<protein>
    <submittedName>
        <fullName evidence="2">Uncharacterized protein</fullName>
    </submittedName>
</protein>
<name>A0A6A5UGT8_9PLEO</name>
<accession>A0A6A5UGT8</accession>
<feature type="region of interest" description="Disordered" evidence="1">
    <location>
        <begin position="1"/>
        <end position="44"/>
    </location>
</feature>
<feature type="compositionally biased region" description="Polar residues" evidence="1">
    <location>
        <begin position="1"/>
        <end position="43"/>
    </location>
</feature>
<evidence type="ECO:0000313" key="3">
    <source>
        <dbReference type="Proteomes" id="UP000800036"/>
    </source>
</evidence>
<dbReference type="AlphaFoldDB" id="A0A6A5UGT8"/>
<evidence type="ECO:0000256" key="1">
    <source>
        <dbReference type="SAM" id="MobiDB-lite"/>
    </source>
</evidence>